<proteinExistence type="predicted"/>
<organism evidence="1 2">
    <name type="scientific">Brassica napus</name>
    <name type="common">Rape</name>
    <dbReference type="NCBI Taxonomy" id="3708"/>
    <lineage>
        <taxon>Eukaryota</taxon>
        <taxon>Viridiplantae</taxon>
        <taxon>Streptophyta</taxon>
        <taxon>Embryophyta</taxon>
        <taxon>Tracheophyta</taxon>
        <taxon>Spermatophyta</taxon>
        <taxon>Magnoliopsida</taxon>
        <taxon>eudicotyledons</taxon>
        <taxon>Gunneridae</taxon>
        <taxon>Pentapetalae</taxon>
        <taxon>rosids</taxon>
        <taxon>malvids</taxon>
        <taxon>Brassicales</taxon>
        <taxon>Brassicaceae</taxon>
        <taxon>Brassiceae</taxon>
        <taxon>Brassica</taxon>
    </lineage>
</organism>
<reference evidence="1 2" key="1">
    <citation type="journal article" date="2014" name="Science">
        <title>Plant genetics. Early allopolyploid evolution in the post-Neolithic Brassica napus oilseed genome.</title>
        <authorList>
            <person name="Chalhoub B."/>
            <person name="Denoeud F."/>
            <person name="Liu S."/>
            <person name="Parkin I.A."/>
            <person name="Tang H."/>
            <person name="Wang X."/>
            <person name="Chiquet J."/>
            <person name="Belcram H."/>
            <person name="Tong C."/>
            <person name="Samans B."/>
            <person name="Correa M."/>
            <person name="Da Silva C."/>
            <person name="Just J."/>
            <person name="Falentin C."/>
            <person name="Koh C.S."/>
            <person name="Le Clainche I."/>
            <person name="Bernard M."/>
            <person name="Bento P."/>
            <person name="Noel B."/>
            <person name="Labadie K."/>
            <person name="Alberti A."/>
            <person name="Charles M."/>
            <person name="Arnaud D."/>
            <person name="Guo H."/>
            <person name="Daviaud C."/>
            <person name="Alamery S."/>
            <person name="Jabbari K."/>
            <person name="Zhao M."/>
            <person name="Edger P.P."/>
            <person name="Chelaifa H."/>
            <person name="Tack D."/>
            <person name="Lassalle G."/>
            <person name="Mestiri I."/>
            <person name="Schnel N."/>
            <person name="Le Paslier M.C."/>
            <person name="Fan G."/>
            <person name="Renault V."/>
            <person name="Bayer P.E."/>
            <person name="Golicz A.A."/>
            <person name="Manoli S."/>
            <person name="Lee T.H."/>
            <person name="Thi V.H."/>
            <person name="Chalabi S."/>
            <person name="Hu Q."/>
            <person name="Fan C."/>
            <person name="Tollenaere R."/>
            <person name="Lu Y."/>
            <person name="Battail C."/>
            <person name="Shen J."/>
            <person name="Sidebottom C.H."/>
            <person name="Wang X."/>
            <person name="Canaguier A."/>
            <person name="Chauveau A."/>
            <person name="Berard A."/>
            <person name="Deniot G."/>
            <person name="Guan M."/>
            <person name="Liu Z."/>
            <person name="Sun F."/>
            <person name="Lim Y.P."/>
            <person name="Lyons E."/>
            <person name="Town C.D."/>
            <person name="Bancroft I."/>
            <person name="Wang X."/>
            <person name="Meng J."/>
            <person name="Ma J."/>
            <person name="Pires J.C."/>
            <person name="King G.J."/>
            <person name="Brunel D."/>
            <person name="Delourme R."/>
            <person name="Renard M."/>
            <person name="Aury J.M."/>
            <person name="Adams K.L."/>
            <person name="Batley J."/>
            <person name="Snowdon R.J."/>
            <person name="Tost J."/>
            <person name="Edwards D."/>
            <person name="Zhou Y."/>
            <person name="Hua W."/>
            <person name="Sharpe A.G."/>
            <person name="Paterson A.H."/>
            <person name="Guan C."/>
            <person name="Wincker P."/>
        </authorList>
    </citation>
    <scope>NUCLEOTIDE SEQUENCE [LARGE SCALE GENOMIC DNA]</scope>
    <source>
        <strain evidence="2">cv. Darmor-bzh</strain>
    </source>
</reference>
<evidence type="ECO:0000313" key="2">
    <source>
        <dbReference type="Proteomes" id="UP000028999"/>
    </source>
</evidence>
<evidence type="ECO:0000313" key="1">
    <source>
        <dbReference type="EMBL" id="CDY58702.1"/>
    </source>
</evidence>
<sequence length="18" mass="2058">MIWATLTEKLLGSRLNPD</sequence>
<keyword evidence="2" id="KW-1185">Reference proteome</keyword>
<dbReference type="Proteomes" id="UP000028999">
    <property type="component" value="Unassembled WGS sequence"/>
</dbReference>
<name>A0A078J449_BRANA</name>
<dbReference type="AlphaFoldDB" id="A0A078J449"/>
<dbReference type="EMBL" id="LK033691">
    <property type="protein sequence ID" value="CDY58702.1"/>
    <property type="molecule type" value="Genomic_DNA"/>
</dbReference>
<gene>
    <name evidence="1" type="primary">BnaC08g46560D</name>
    <name evidence="1" type="ORF">GSBRNA2T00025024001</name>
</gene>
<protein>
    <submittedName>
        <fullName evidence="1">BnaC08g46560D protein</fullName>
    </submittedName>
</protein>
<dbReference type="PaxDb" id="3708-A0A078J449"/>
<accession>A0A078J449</accession>